<feature type="transmembrane region" description="Helical" evidence="2">
    <location>
        <begin position="101"/>
        <end position="124"/>
    </location>
</feature>
<dbReference type="RefSeq" id="WP_077121412.1">
    <property type="nucleotide sequence ID" value="NZ_LOKT01000007.1"/>
</dbReference>
<proteinExistence type="predicted"/>
<dbReference type="Proteomes" id="UP000188836">
    <property type="component" value="Unassembled WGS sequence"/>
</dbReference>
<evidence type="ECO:0000256" key="1">
    <source>
        <dbReference type="SAM" id="MobiDB-lite"/>
    </source>
</evidence>
<protein>
    <submittedName>
        <fullName evidence="3">DoxX family protein</fullName>
    </submittedName>
</protein>
<feature type="transmembrane region" description="Helical" evidence="2">
    <location>
        <begin position="289"/>
        <end position="310"/>
    </location>
</feature>
<sequence length="459" mass="50905">MGAVSVKTPEREAEETRPEPEIPRWHPLTRVALRFAIVYFGLFCLMLGQTIMVFLGIAHQWLPDQVMMWPLETVEPALEWVGREVFGVEAVLRESGSGDQAVIWVMVFCALIVAAAVTVVWSVLDRRRQAYPKLGAWFFTVIRLLLAGQMLFYGIAKAIPTQMPPPSLTALLQPYGEMSPASVLWLQVGSSPVYEILLGCAELFGGLLLLLPRTATLGAMLSLVSMAQVFVLNMTFDVPVKLLSFHLLLLSLVLLAPQARRMADMFLLQRRADPAVQPRLFDSHRARRIGGAVQAVLAVWLVAGIVHVGWESWNMYGSGVAKPPLYGIWEVSEFRADGQPVPPLLTDETRWQRVVFENQGMLTYQRMNGDLVPAPAQVDPAAHTITVTAAPAGPDSGAAPAETAPLATFTFDQPAPDRLHLDGELNGTPTSIELERVDENSFPLRSRGFHWIQEYPYFR</sequence>
<feature type="transmembrane region" description="Helical" evidence="2">
    <location>
        <begin position="136"/>
        <end position="156"/>
    </location>
</feature>
<keyword evidence="4" id="KW-1185">Reference proteome</keyword>
<gene>
    <name evidence="3" type="ORF">B0T46_24230</name>
</gene>
<dbReference type="AlphaFoldDB" id="A0A1W0AX90"/>
<evidence type="ECO:0000313" key="3">
    <source>
        <dbReference type="EMBL" id="ONM46184.1"/>
    </source>
</evidence>
<organism evidence="3 4">
    <name type="scientific">Nocardia donostiensis</name>
    <dbReference type="NCBI Taxonomy" id="1538463"/>
    <lineage>
        <taxon>Bacteria</taxon>
        <taxon>Bacillati</taxon>
        <taxon>Actinomycetota</taxon>
        <taxon>Actinomycetes</taxon>
        <taxon>Mycobacteriales</taxon>
        <taxon>Nocardiaceae</taxon>
        <taxon>Nocardia</taxon>
    </lineage>
</organism>
<feature type="region of interest" description="Disordered" evidence="1">
    <location>
        <begin position="1"/>
        <end position="20"/>
    </location>
</feature>
<keyword evidence="2" id="KW-0812">Transmembrane</keyword>
<dbReference type="STRING" id="1538463.B0T36_12795"/>
<feature type="transmembrane region" description="Helical" evidence="2">
    <location>
        <begin position="242"/>
        <end position="259"/>
    </location>
</feature>
<comment type="caution">
    <text evidence="3">The sequence shown here is derived from an EMBL/GenBank/DDBJ whole genome shotgun (WGS) entry which is preliminary data.</text>
</comment>
<evidence type="ECO:0000313" key="4">
    <source>
        <dbReference type="Proteomes" id="UP000188836"/>
    </source>
</evidence>
<feature type="transmembrane region" description="Helical" evidence="2">
    <location>
        <begin position="36"/>
        <end position="62"/>
    </location>
</feature>
<evidence type="ECO:0000256" key="2">
    <source>
        <dbReference type="SAM" id="Phobius"/>
    </source>
</evidence>
<feature type="compositionally biased region" description="Basic and acidic residues" evidence="1">
    <location>
        <begin position="8"/>
        <end position="20"/>
    </location>
</feature>
<keyword evidence="2" id="KW-1133">Transmembrane helix</keyword>
<reference evidence="3 4" key="1">
    <citation type="journal article" date="2016" name="Antonie Van Leeuwenhoek">
        <title>Nocardia donostiensis sp. nov., isolated from human respiratory specimens.</title>
        <authorList>
            <person name="Ercibengoa M."/>
            <person name="Bell M."/>
            <person name="Marimon J.M."/>
            <person name="Humrighouse B."/>
            <person name="Klenk H.P."/>
            <person name="Potter G."/>
            <person name="Perez-Trallero E."/>
        </authorList>
    </citation>
    <scope>NUCLEOTIDE SEQUENCE [LARGE SCALE GENOMIC DNA]</scope>
    <source>
        <strain evidence="3 4">X1655</strain>
    </source>
</reference>
<feature type="transmembrane region" description="Helical" evidence="2">
    <location>
        <begin position="193"/>
        <end position="211"/>
    </location>
</feature>
<dbReference type="EMBL" id="MUMY01000029">
    <property type="protein sequence ID" value="ONM46184.1"/>
    <property type="molecule type" value="Genomic_DNA"/>
</dbReference>
<accession>A0A1W0AX90</accession>
<keyword evidence="2" id="KW-0472">Membrane</keyword>
<feature type="transmembrane region" description="Helical" evidence="2">
    <location>
        <begin position="218"/>
        <end position="236"/>
    </location>
</feature>
<name>A0A1W0AX90_9NOCA</name>